<evidence type="ECO:0000313" key="4">
    <source>
        <dbReference type="EMBL" id="ACQ81231.1"/>
    </source>
</evidence>
<reference evidence="4 5" key="1">
    <citation type="journal article" date="2009" name="Stand. Genomic Sci.">
        <title>Complete genome sequence of Beutenbergia cavernae type strain (HKI 0122).</title>
        <authorList>
            <person name="Land M."/>
            <person name="Pukall R."/>
            <person name="Abt B."/>
            <person name="Goker M."/>
            <person name="Rohde M."/>
            <person name="Glavina Del Rio T."/>
            <person name="Tice H."/>
            <person name="Copeland A."/>
            <person name="Cheng J.F."/>
            <person name="Lucas S."/>
            <person name="Chen F."/>
            <person name="Nolan M."/>
            <person name="Bruce D."/>
            <person name="Goodwin L."/>
            <person name="Pitluck S."/>
            <person name="Ivanova N."/>
            <person name="Mavromatis K."/>
            <person name="Ovchinnikova G."/>
            <person name="Pati A."/>
            <person name="Chen A."/>
            <person name="Palaniappan K."/>
            <person name="Hauser L."/>
            <person name="Chang Y.J."/>
            <person name="Jefferies C.C."/>
            <person name="Saunders E."/>
            <person name="Brettin T."/>
            <person name="Detter J.C."/>
            <person name="Han C."/>
            <person name="Chain P."/>
            <person name="Bristow J."/>
            <person name="Eisen J.A."/>
            <person name="Markowitz V."/>
            <person name="Hugenholtz P."/>
            <person name="Kyrpides N.C."/>
            <person name="Klenk H.P."/>
            <person name="Lapidus A."/>
        </authorList>
    </citation>
    <scope>NUCLEOTIDE SEQUENCE [LARGE SCALE GENOMIC DNA]</scope>
    <source>
        <strain evidence="5">ATCC BAA-8 / DSM 12333 / NBRC 16432</strain>
    </source>
</reference>
<keyword evidence="2" id="KW-0732">Signal</keyword>
<gene>
    <name evidence="4" type="ordered locus">Bcav_2986</name>
</gene>
<feature type="domain" description="BP74 N-terminal" evidence="3">
    <location>
        <begin position="54"/>
        <end position="153"/>
    </location>
</feature>
<feature type="signal peptide" evidence="2">
    <location>
        <begin position="1"/>
        <end position="21"/>
    </location>
</feature>
<evidence type="ECO:0000313" key="5">
    <source>
        <dbReference type="Proteomes" id="UP000007962"/>
    </source>
</evidence>
<dbReference type="PROSITE" id="PS51257">
    <property type="entry name" value="PROKAR_LIPOPROTEIN"/>
    <property type="match status" value="1"/>
</dbReference>
<name>C5BZQ1_BEUC1</name>
<dbReference type="EMBL" id="CP001618">
    <property type="protein sequence ID" value="ACQ81231.1"/>
    <property type="molecule type" value="Genomic_DNA"/>
</dbReference>
<evidence type="ECO:0000256" key="2">
    <source>
        <dbReference type="SAM" id="SignalP"/>
    </source>
</evidence>
<keyword evidence="5" id="KW-1185">Reference proteome</keyword>
<dbReference type="KEGG" id="bcv:Bcav_2986"/>
<evidence type="ECO:0000256" key="1">
    <source>
        <dbReference type="SAM" id="MobiDB-lite"/>
    </source>
</evidence>
<organism evidence="4 5">
    <name type="scientific">Beutenbergia cavernae (strain ATCC BAA-8 / DSM 12333 / CCUG 43141 / JCM 11478 / NBRC 16432 / NCIMB 13614 / HKI 0122)</name>
    <dbReference type="NCBI Taxonomy" id="471853"/>
    <lineage>
        <taxon>Bacteria</taxon>
        <taxon>Bacillati</taxon>
        <taxon>Actinomycetota</taxon>
        <taxon>Actinomycetes</taxon>
        <taxon>Micrococcales</taxon>
        <taxon>Beutenbergiaceae</taxon>
        <taxon>Beutenbergia</taxon>
    </lineage>
</organism>
<sequence length="155" mass="16377">MRMRRMARTLVVVGAAAAVLAACTSPDGDGGTADPSDEASSTADPTDAVVDHAVATFAVVDEEFRVELVTEELVAHAQQLLDGEDIAAIPLGDVVRDDPGVNSPWSWHLDPATVEFAFATTEVCDGLPSFVEDGTVTSDQYCPWSAEIVSLEQMP</sequence>
<dbReference type="STRING" id="471853.Bcav_2986"/>
<dbReference type="AlphaFoldDB" id="C5BZQ1"/>
<protein>
    <recommendedName>
        <fullName evidence="3">BP74 N-terminal domain-containing protein</fullName>
    </recommendedName>
</protein>
<proteinExistence type="predicted"/>
<dbReference type="HOGENOM" id="CLU_142708_0_0_11"/>
<feature type="chain" id="PRO_5002947284" description="BP74 N-terminal domain-containing protein" evidence="2">
    <location>
        <begin position="22"/>
        <end position="155"/>
    </location>
</feature>
<evidence type="ECO:0000259" key="3">
    <source>
        <dbReference type="Pfam" id="PF23621"/>
    </source>
</evidence>
<accession>C5BZQ1</accession>
<dbReference type="eggNOG" id="ENOG50338F4">
    <property type="taxonomic scope" value="Bacteria"/>
</dbReference>
<dbReference type="Pfam" id="PF23621">
    <property type="entry name" value="BP74_N"/>
    <property type="match status" value="1"/>
</dbReference>
<feature type="region of interest" description="Disordered" evidence="1">
    <location>
        <begin position="26"/>
        <end position="46"/>
    </location>
</feature>
<dbReference type="InterPro" id="IPR056422">
    <property type="entry name" value="BP74_N"/>
</dbReference>
<dbReference type="Proteomes" id="UP000007962">
    <property type="component" value="Chromosome"/>
</dbReference>